<accession>A0A348W9V3</accession>
<evidence type="ECO:0000256" key="4">
    <source>
        <dbReference type="ARBA" id="ARBA00023163"/>
    </source>
</evidence>
<dbReference type="InterPro" id="IPR036388">
    <property type="entry name" value="WH-like_DNA-bd_sf"/>
</dbReference>
<proteinExistence type="inferred from homology"/>
<dbReference type="Pfam" id="PF03466">
    <property type="entry name" value="LysR_substrate"/>
    <property type="match status" value="1"/>
</dbReference>
<reference evidence="6 7" key="1">
    <citation type="journal article" date="2018" name="Nat. Biotechnol.">
        <title>A standardized bacterial taxonomy based on genome phylogeny substantially revises the tree of life.</title>
        <authorList>
            <person name="Parks D.H."/>
            <person name="Chuvochina M."/>
            <person name="Waite D.W."/>
            <person name="Rinke C."/>
            <person name="Skarshewski A."/>
            <person name="Chaumeil P.A."/>
            <person name="Hugenholtz P."/>
        </authorList>
    </citation>
    <scope>NUCLEOTIDE SEQUENCE [LARGE SCALE GENOMIC DNA]</scope>
    <source>
        <strain evidence="6">UBA9169</strain>
    </source>
</reference>
<dbReference type="PROSITE" id="PS50931">
    <property type="entry name" value="HTH_LYSR"/>
    <property type="match status" value="1"/>
</dbReference>
<gene>
    <name evidence="6" type="ORF">DCS45_05480</name>
</gene>
<dbReference type="SUPFAM" id="SSF46785">
    <property type="entry name" value="Winged helix' DNA-binding domain"/>
    <property type="match status" value="1"/>
</dbReference>
<dbReference type="InterPro" id="IPR000847">
    <property type="entry name" value="LysR_HTH_N"/>
</dbReference>
<evidence type="ECO:0000256" key="1">
    <source>
        <dbReference type="ARBA" id="ARBA00009437"/>
    </source>
</evidence>
<dbReference type="GO" id="GO:0005829">
    <property type="term" value="C:cytosol"/>
    <property type="evidence" value="ECO:0007669"/>
    <property type="project" value="TreeGrafter"/>
</dbReference>
<dbReference type="InterPro" id="IPR036390">
    <property type="entry name" value="WH_DNA-bd_sf"/>
</dbReference>
<dbReference type="InterPro" id="IPR050950">
    <property type="entry name" value="HTH-type_LysR_regulators"/>
</dbReference>
<dbReference type="Gene3D" id="1.10.10.10">
    <property type="entry name" value="Winged helix-like DNA-binding domain superfamily/Winged helix DNA-binding domain"/>
    <property type="match status" value="1"/>
</dbReference>
<evidence type="ECO:0000259" key="5">
    <source>
        <dbReference type="PROSITE" id="PS50931"/>
    </source>
</evidence>
<organism evidence="6 7">
    <name type="scientific">Roseovarius nubinhibens</name>
    <dbReference type="NCBI Taxonomy" id="314263"/>
    <lineage>
        <taxon>Bacteria</taxon>
        <taxon>Pseudomonadati</taxon>
        <taxon>Pseudomonadota</taxon>
        <taxon>Alphaproteobacteria</taxon>
        <taxon>Rhodobacterales</taxon>
        <taxon>Roseobacteraceae</taxon>
        <taxon>Roseovarius</taxon>
    </lineage>
</organism>
<dbReference type="Proteomes" id="UP000264719">
    <property type="component" value="Unassembled WGS sequence"/>
</dbReference>
<dbReference type="SUPFAM" id="SSF53850">
    <property type="entry name" value="Periplasmic binding protein-like II"/>
    <property type="match status" value="1"/>
</dbReference>
<feature type="domain" description="HTH lysR-type" evidence="5">
    <location>
        <begin position="27"/>
        <end position="83"/>
    </location>
</feature>
<dbReference type="GO" id="GO:0003677">
    <property type="term" value="F:DNA binding"/>
    <property type="evidence" value="ECO:0007669"/>
    <property type="project" value="UniProtKB-KW"/>
</dbReference>
<evidence type="ECO:0000256" key="2">
    <source>
        <dbReference type="ARBA" id="ARBA00023015"/>
    </source>
</evidence>
<comment type="caution">
    <text evidence="6">The sequence shown here is derived from an EMBL/GenBank/DDBJ whole genome shotgun (WGS) entry which is preliminary data.</text>
</comment>
<keyword evidence="4" id="KW-0804">Transcription</keyword>
<keyword evidence="3" id="KW-0238">DNA-binding</keyword>
<sequence length="320" mass="35353">MWFANLLMWRKANGRRGSKFARCAVAIKTEMLRCFVTVAQSGNLADAAELLGRTPSAVSMMLKQFEQQLGSPLFENERKNRLTALGRFVFGEARREIDHFDKVVNAIESYARADAGLVRIAAIPSVATTILPEALSRFLKRHGEVRVHIREMETSYVLRELEEGDADLGFASLLHPIAGLTGAPLFTDRFGVVCAADHPLAQSGEPVRFDQLAQERLIVNSVCQQIRDPEFKALLDRSQLSVMSTHANLSAVRRKVGITVLPELVLAEFGDDLRFVPLADKTLTRTVQEIGHAHLALSPAALAFRDVVRQVVGETLPKTG</sequence>
<keyword evidence="2" id="KW-0805">Transcription regulation</keyword>
<dbReference type="AlphaFoldDB" id="A0A348W9V3"/>
<dbReference type="GO" id="GO:0003700">
    <property type="term" value="F:DNA-binding transcription factor activity"/>
    <property type="evidence" value="ECO:0007669"/>
    <property type="project" value="InterPro"/>
</dbReference>
<dbReference type="InterPro" id="IPR005119">
    <property type="entry name" value="LysR_subst-bd"/>
</dbReference>
<name>A0A348W9V3_9RHOB</name>
<evidence type="ECO:0000313" key="6">
    <source>
        <dbReference type="EMBL" id="HAR51315.1"/>
    </source>
</evidence>
<evidence type="ECO:0000313" key="7">
    <source>
        <dbReference type="Proteomes" id="UP000264719"/>
    </source>
</evidence>
<comment type="similarity">
    <text evidence="1">Belongs to the LysR transcriptional regulatory family.</text>
</comment>
<dbReference type="PANTHER" id="PTHR30419">
    <property type="entry name" value="HTH-TYPE TRANSCRIPTIONAL REGULATOR YBHD"/>
    <property type="match status" value="1"/>
</dbReference>
<dbReference type="Gene3D" id="3.40.190.290">
    <property type="match status" value="1"/>
</dbReference>
<dbReference type="Pfam" id="PF00126">
    <property type="entry name" value="HTH_1"/>
    <property type="match status" value="1"/>
</dbReference>
<protein>
    <submittedName>
        <fullName evidence="6">LysR family transcriptional regulator</fullName>
    </submittedName>
</protein>
<evidence type="ECO:0000256" key="3">
    <source>
        <dbReference type="ARBA" id="ARBA00023125"/>
    </source>
</evidence>
<dbReference type="PANTHER" id="PTHR30419:SF8">
    <property type="entry name" value="NITROGEN ASSIMILATION TRANSCRIPTIONAL ACTIVATOR-RELATED"/>
    <property type="match status" value="1"/>
</dbReference>
<dbReference type="EMBL" id="DMVW01000052">
    <property type="protein sequence ID" value="HAR51315.1"/>
    <property type="molecule type" value="Genomic_DNA"/>
</dbReference>